<comment type="caution">
    <text evidence="2">The sequence shown here is derived from an EMBL/GenBank/DDBJ whole genome shotgun (WGS) entry which is preliminary data.</text>
</comment>
<dbReference type="RefSeq" id="WP_110038492.1">
    <property type="nucleotide sequence ID" value="NZ_QGTL01000005.1"/>
</dbReference>
<feature type="region of interest" description="Disordered" evidence="1">
    <location>
        <begin position="1"/>
        <end position="66"/>
    </location>
</feature>
<evidence type="ECO:0000313" key="2">
    <source>
        <dbReference type="EMBL" id="PWV75137.1"/>
    </source>
</evidence>
<gene>
    <name evidence="2" type="ORF">DFR69_105211</name>
</gene>
<organism evidence="2 3">
    <name type="scientific">Nocardia neocaledoniensis</name>
    <dbReference type="NCBI Taxonomy" id="236511"/>
    <lineage>
        <taxon>Bacteria</taxon>
        <taxon>Bacillati</taxon>
        <taxon>Actinomycetota</taxon>
        <taxon>Actinomycetes</taxon>
        <taxon>Mycobacteriales</taxon>
        <taxon>Nocardiaceae</taxon>
        <taxon>Nocardia</taxon>
    </lineage>
</organism>
<sequence>MTAPHPHSADQPEPAFRRGESPAVPTPVFSADRPGETAPPFAESGTATALPTFLAPTAHPGHDEFA</sequence>
<name>A0A317NJP2_9NOCA</name>
<dbReference type="Proteomes" id="UP000246410">
    <property type="component" value="Unassembled WGS sequence"/>
</dbReference>
<accession>A0A317NJP2</accession>
<reference evidence="2 3" key="1">
    <citation type="submission" date="2018-05" db="EMBL/GenBank/DDBJ databases">
        <title>Genomic Encyclopedia of Type Strains, Phase IV (KMG-IV): sequencing the most valuable type-strain genomes for metagenomic binning, comparative biology and taxonomic classification.</title>
        <authorList>
            <person name="Goeker M."/>
        </authorList>
    </citation>
    <scope>NUCLEOTIDE SEQUENCE [LARGE SCALE GENOMIC DNA]</scope>
    <source>
        <strain evidence="2 3">DSM 44717</strain>
    </source>
</reference>
<feature type="compositionally biased region" description="Low complexity" evidence="1">
    <location>
        <begin position="46"/>
        <end position="58"/>
    </location>
</feature>
<dbReference type="EMBL" id="QGTL01000005">
    <property type="protein sequence ID" value="PWV75137.1"/>
    <property type="molecule type" value="Genomic_DNA"/>
</dbReference>
<evidence type="ECO:0000256" key="1">
    <source>
        <dbReference type="SAM" id="MobiDB-lite"/>
    </source>
</evidence>
<proteinExistence type="predicted"/>
<evidence type="ECO:0000313" key="3">
    <source>
        <dbReference type="Proteomes" id="UP000246410"/>
    </source>
</evidence>
<keyword evidence="3" id="KW-1185">Reference proteome</keyword>
<feature type="compositionally biased region" description="Basic and acidic residues" evidence="1">
    <location>
        <begin position="7"/>
        <end position="20"/>
    </location>
</feature>
<dbReference type="AlphaFoldDB" id="A0A317NJP2"/>
<protein>
    <submittedName>
        <fullName evidence="2">Uncharacterized protein</fullName>
    </submittedName>
</protein>